<proteinExistence type="predicted"/>
<protein>
    <submittedName>
        <fullName evidence="1">Uncharacterized protein</fullName>
    </submittedName>
</protein>
<sequence>MRFYKVVRVAFMMPFVQSTDLAEVVKGSRNQSFYDQHVDLEKDMEIADDEEIVSKWVEE</sequence>
<evidence type="ECO:0000313" key="2">
    <source>
        <dbReference type="Proteomes" id="UP000008177"/>
    </source>
</evidence>
<reference evidence="2" key="1">
    <citation type="journal article" date="2011" name="PLoS Genet.">
        <title>Genomic analysis of the necrotrophic fungal pathogens Sclerotinia sclerotiorum and Botrytis cinerea.</title>
        <authorList>
            <person name="Amselem J."/>
            <person name="Cuomo C.A."/>
            <person name="van Kan J.A."/>
            <person name="Viaud M."/>
            <person name="Benito E.P."/>
            <person name="Couloux A."/>
            <person name="Coutinho P.M."/>
            <person name="de Vries R.P."/>
            <person name="Dyer P.S."/>
            <person name="Fillinger S."/>
            <person name="Fournier E."/>
            <person name="Gout L."/>
            <person name="Hahn M."/>
            <person name="Kohn L."/>
            <person name="Lapalu N."/>
            <person name="Plummer K.M."/>
            <person name="Pradier J.M."/>
            <person name="Quevillon E."/>
            <person name="Sharon A."/>
            <person name="Simon A."/>
            <person name="ten Have A."/>
            <person name="Tudzynski B."/>
            <person name="Tudzynski P."/>
            <person name="Wincker P."/>
            <person name="Andrew M."/>
            <person name="Anthouard V."/>
            <person name="Beever R.E."/>
            <person name="Beffa R."/>
            <person name="Benoit I."/>
            <person name="Bouzid O."/>
            <person name="Brault B."/>
            <person name="Chen Z."/>
            <person name="Choquer M."/>
            <person name="Collemare J."/>
            <person name="Cotton P."/>
            <person name="Danchin E.G."/>
            <person name="Da Silva C."/>
            <person name="Gautier A."/>
            <person name="Giraud C."/>
            <person name="Giraud T."/>
            <person name="Gonzalez C."/>
            <person name="Grossetete S."/>
            <person name="Guldener U."/>
            <person name="Henrissat B."/>
            <person name="Howlett B.J."/>
            <person name="Kodira C."/>
            <person name="Kretschmer M."/>
            <person name="Lappartient A."/>
            <person name="Leroch M."/>
            <person name="Levis C."/>
            <person name="Mauceli E."/>
            <person name="Neuveglise C."/>
            <person name="Oeser B."/>
            <person name="Pearson M."/>
            <person name="Poulain J."/>
            <person name="Poussereau N."/>
            <person name="Quesneville H."/>
            <person name="Rascle C."/>
            <person name="Schumacher J."/>
            <person name="Segurens B."/>
            <person name="Sexton A."/>
            <person name="Silva E."/>
            <person name="Sirven C."/>
            <person name="Soanes D.M."/>
            <person name="Talbot N.J."/>
            <person name="Templeton M."/>
            <person name="Yandava C."/>
            <person name="Yarden O."/>
            <person name="Zeng Q."/>
            <person name="Rollins J.A."/>
            <person name="Lebrun M.H."/>
            <person name="Dickman M."/>
        </authorList>
    </citation>
    <scope>NUCLEOTIDE SEQUENCE [LARGE SCALE GENOMIC DNA]</scope>
    <source>
        <strain evidence="2">T4</strain>
    </source>
</reference>
<name>G2YFQ6_BOTF4</name>
<organism evidence="1 2">
    <name type="scientific">Botryotinia fuckeliana (strain T4)</name>
    <name type="common">Noble rot fungus</name>
    <name type="synonym">Botrytis cinerea</name>
    <dbReference type="NCBI Taxonomy" id="999810"/>
    <lineage>
        <taxon>Eukaryota</taxon>
        <taxon>Fungi</taxon>
        <taxon>Dikarya</taxon>
        <taxon>Ascomycota</taxon>
        <taxon>Pezizomycotina</taxon>
        <taxon>Leotiomycetes</taxon>
        <taxon>Helotiales</taxon>
        <taxon>Sclerotiniaceae</taxon>
        <taxon>Botrytis</taxon>
    </lineage>
</organism>
<dbReference type="HOGENOM" id="CLU_2960494_0_0_1"/>
<dbReference type="Proteomes" id="UP000008177">
    <property type="component" value="Unplaced contigs"/>
</dbReference>
<gene>
    <name evidence="1" type="ORF">BofuT4_uP024130.1</name>
</gene>
<dbReference type="AlphaFoldDB" id="G2YFQ6"/>
<dbReference type="EMBL" id="FQ790327">
    <property type="protein sequence ID" value="CCD50604.1"/>
    <property type="molecule type" value="Genomic_DNA"/>
</dbReference>
<evidence type="ECO:0000313" key="1">
    <source>
        <dbReference type="EMBL" id="CCD50604.1"/>
    </source>
</evidence>
<accession>G2YFQ6</accession>
<dbReference type="InParanoid" id="G2YFQ6"/>